<dbReference type="GO" id="GO:0003723">
    <property type="term" value="F:RNA binding"/>
    <property type="evidence" value="ECO:0007669"/>
    <property type="project" value="TreeGrafter"/>
</dbReference>
<dbReference type="GO" id="GO:0034965">
    <property type="term" value="P:intronic box C/D snoRNA processing"/>
    <property type="evidence" value="ECO:0007669"/>
    <property type="project" value="TreeGrafter"/>
</dbReference>
<reference evidence="5" key="1">
    <citation type="submission" date="2022-10" db="EMBL/GenBank/DDBJ databases">
        <title>Tapping the CABI collections for fungal endophytes: first genome assemblies for Collariella, Neodidymelliopsis, Ascochyta clinopodiicola, Didymella pomorum, Didymosphaeria variabile, Neocosmospora piperis and Neocucurbitaria cava.</title>
        <authorList>
            <person name="Hill R."/>
        </authorList>
    </citation>
    <scope>NUCLEOTIDE SEQUENCE</scope>
    <source>
        <strain evidence="5">IMI 355082</strain>
    </source>
</reference>
<dbReference type="EMBL" id="JAPEVB010000006">
    <property type="protein sequence ID" value="KAJ4386595.1"/>
    <property type="molecule type" value="Genomic_DNA"/>
</dbReference>
<feature type="compositionally biased region" description="Polar residues" evidence="4">
    <location>
        <begin position="31"/>
        <end position="44"/>
    </location>
</feature>
<sequence>MLATKSTAANRPAQKLPRRPNSSKVHKRPINRNQPAYRGSNTDPVNPKSRIIYVGTRSPFMGLISKVRKALDNGPAGLHANSSSKGLPLLARIAALQTSSNSAAEKGHEVLVRGSGRAMAKTLDLAAWFQRQKRLQHQSAHHDAGDGG</sequence>
<dbReference type="InterPro" id="IPR020241">
    <property type="entry name" value="RNase_P/MRP_Pop7_fungi"/>
</dbReference>
<evidence type="ECO:0000256" key="2">
    <source>
        <dbReference type="ARBA" id="ARBA00022694"/>
    </source>
</evidence>
<dbReference type="PANTHER" id="PTHR28256:SF1">
    <property type="entry name" value="RIBONUCLEASES P_MRP PROTEIN SUBUNIT POP7"/>
    <property type="match status" value="1"/>
</dbReference>
<dbReference type="GO" id="GO:0000294">
    <property type="term" value="P:nuclear-transcribed mRNA catabolic process, RNase MRP-dependent"/>
    <property type="evidence" value="ECO:0007669"/>
    <property type="project" value="TreeGrafter"/>
</dbReference>
<accession>A0A9W8YJR4</accession>
<keyword evidence="6" id="KW-1185">Reference proteome</keyword>
<dbReference type="GO" id="GO:0004526">
    <property type="term" value="F:ribonuclease P activity"/>
    <property type="evidence" value="ECO:0007669"/>
    <property type="project" value="TreeGrafter"/>
</dbReference>
<dbReference type="GO" id="GO:0000172">
    <property type="term" value="C:ribonuclease MRP complex"/>
    <property type="evidence" value="ECO:0007669"/>
    <property type="project" value="InterPro"/>
</dbReference>
<dbReference type="InterPro" id="IPR014612">
    <property type="entry name" value="Pop7/Rpp20"/>
</dbReference>
<dbReference type="GO" id="GO:0005655">
    <property type="term" value="C:nucleolar ribonuclease P complex"/>
    <property type="evidence" value="ECO:0007669"/>
    <property type="project" value="InterPro"/>
</dbReference>
<evidence type="ECO:0000256" key="4">
    <source>
        <dbReference type="SAM" id="MobiDB-lite"/>
    </source>
</evidence>
<feature type="region of interest" description="Disordered" evidence="4">
    <location>
        <begin position="1"/>
        <end position="49"/>
    </location>
</feature>
<proteinExistence type="predicted"/>
<dbReference type="PANTHER" id="PTHR28256">
    <property type="entry name" value="RIBONUCLEASES P/MRP PROTEIN SUBUNIT POP7"/>
    <property type="match status" value="1"/>
</dbReference>
<comment type="subcellular location">
    <subcellularLocation>
        <location evidence="1">Nucleus</location>
    </subcellularLocation>
</comment>
<evidence type="ECO:0000256" key="3">
    <source>
        <dbReference type="ARBA" id="ARBA00023242"/>
    </source>
</evidence>
<keyword evidence="3" id="KW-0539">Nucleus</keyword>
<evidence type="ECO:0000313" key="6">
    <source>
        <dbReference type="Proteomes" id="UP001140453"/>
    </source>
</evidence>
<evidence type="ECO:0000313" key="5">
    <source>
        <dbReference type="EMBL" id="KAJ4386595.1"/>
    </source>
</evidence>
<dbReference type="GO" id="GO:0006364">
    <property type="term" value="P:rRNA processing"/>
    <property type="evidence" value="ECO:0007669"/>
    <property type="project" value="TreeGrafter"/>
</dbReference>
<dbReference type="InterPro" id="IPR036882">
    <property type="entry name" value="Alba-like_dom_sf"/>
</dbReference>
<protein>
    <submittedName>
        <fullName evidence="5">Uncharacterized protein</fullName>
    </submittedName>
</protein>
<dbReference type="OrthoDB" id="5416589at2759"/>
<evidence type="ECO:0000256" key="1">
    <source>
        <dbReference type="ARBA" id="ARBA00004123"/>
    </source>
</evidence>
<comment type="caution">
    <text evidence="5">The sequence shown here is derived from an EMBL/GenBank/DDBJ whole genome shotgun (WGS) entry which is preliminary data.</text>
</comment>
<dbReference type="AlphaFoldDB" id="A0A9W8YJR4"/>
<dbReference type="Gene3D" id="3.30.110.20">
    <property type="entry name" value="Alba-like domain"/>
    <property type="match status" value="1"/>
</dbReference>
<name>A0A9W8YJR4_9PEZI</name>
<keyword evidence="2" id="KW-0819">tRNA processing</keyword>
<dbReference type="GO" id="GO:0000171">
    <property type="term" value="F:ribonuclease MRP activity"/>
    <property type="evidence" value="ECO:0007669"/>
    <property type="project" value="TreeGrafter"/>
</dbReference>
<dbReference type="GO" id="GO:0001682">
    <property type="term" value="P:tRNA 5'-leader removal"/>
    <property type="evidence" value="ECO:0007669"/>
    <property type="project" value="InterPro"/>
</dbReference>
<dbReference type="Proteomes" id="UP001140453">
    <property type="component" value="Unassembled WGS sequence"/>
</dbReference>
<gene>
    <name evidence="5" type="ORF">N0V93_009493</name>
</gene>
<dbReference type="Pfam" id="PF12328">
    <property type="entry name" value="Rpp20"/>
    <property type="match status" value="1"/>
</dbReference>
<organism evidence="5 6">
    <name type="scientific">Gnomoniopsis smithogilvyi</name>
    <dbReference type="NCBI Taxonomy" id="1191159"/>
    <lineage>
        <taxon>Eukaryota</taxon>
        <taxon>Fungi</taxon>
        <taxon>Dikarya</taxon>
        <taxon>Ascomycota</taxon>
        <taxon>Pezizomycotina</taxon>
        <taxon>Sordariomycetes</taxon>
        <taxon>Sordariomycetidae</taxon>
        <taxon>Diaporthales</taxon>
        <taxon>Gnomoniaceae</taxon>
        <taxon>Gnomoniopsis</taxon>
    </lineage>
</organism>